<name>A0A8H6CIW3_9LECA</name>
<accession>A0A8H6CIW3</accession>
<dbReference type="GeneID" id="59339227"/>
<organism evidence="1 2">
    <name type="scientific">Letharia lupina</name>
    <dbReference type="NCBI Taxonomy" id="560253"/>
    <lineage>
        <taxon>Eukaryota</taxon>
        <taxon>Fungi</taxon>
        <taxon>Dikarya</taxon>
        <taxon>Ascomycota</taxon>
        <taxon>Pezizomycotina</taxon>
        <taxon>Lecanoromycetes</taxon>
        <taxon>OSLEUM clade</taxon>
        <taxon>Lecanoromycetidae</taxon>
        <taxon>Lecanorales</taxon>
        <taxon>Lecanorineae</taxon>
        <taxon>Parmeliaceae</taxon>
        <taxon>Letharia</taxon>
    </lineage>
</organism>
<dbReference type="AlphaFoldDB" id="A0A8H6CIW3"/>
<evidence type="ECO:0000313" key="2">
    <source>
        <dbReference type="Proteomes" id="UP000593566"/>
    </source>
</evidence>
<sequence length="167" mass="19239">MRIPWDGSSMRVMEVALSDRPPSIFTDGRTEELEADLVHLPKLWDCVSRHSFRWEFRTLLALLTHTDLRTITQSMRDRMVTPDNFLYTCLEAGSGLRLNGYLSHLCGVRVYGDAFIFRWDPQQYGPDGRATLIDTEEIFIESEYNGTFLPKLLCNFFKPGEGKGIKL</sequence>
<proteinExistence type="predicted"/>
<evidence type="ECO:0000313" key="1">
    <source>
        <dbReference type="EMBL" id="KAF6224262.1"/>
    </source>
</evidence>
<dbReference type="Proteomes" id="UP000593566">
    <property type="component" value="Unassembled WGS sequence"/>
</dbReference>
<keyword evidence="2" id="KW-1185">Reference proteome</keyword>
<protein>
    <submittedName>
        <fullName evidence="1">Uncharacterized protein</fullName>
    </submittedName>
</protein>
<reference evidence="1 2" key="1">
    <citation type="journal article" date="2020" name="Genomics">
        <title>Complete, high-quality genomes from long-read metagenomic sequencing of two wolf lichen thalli reveals enigmatic genome architecture.</title>
        <authorList>
            <person name="McKenzie S.K."/>
            <person name="Walston R.F."/>
            <person name="Allen J.L."/>
        </authorList>
    </citation>
    <scope>NUCLEOTIDE SEQUENCE [LARGE SCALE GENOMIC DNA]</scope>
    <source>
        <strain evidence="1">WasteWater1</strain>
    </source>
</reference>
<comment type="caution">
    <text evidence="1">The sequence shown here is derived from an EMBL/GenBank/DDBJ whole genome shotgun (WGS) entry which is preliminary data.</text>
</comment>
<gene>
    <name evidence="1" type="ORF">HO133_010837</name>
</gene>
<dbReference type="RefSeq" id="XP_037153322.1">
    <property type="nucleotide sequence ID" value="XM_037301688.1"/>
</dbReference>
<dbReference type="EMBL" id="JACCJB010000009">
    <property type="protein sequence ID" value="KAF6224262.1"/>
    <property type="molecule type" value="Genomic_DNA"/>
</dbReference>